<evidence type="ECO:0000256" key="1">
    <source>
        <dbReference type="SAM" id="SignalP"/>
    </source>
</evidence>
<feature type="signal peptide" evidence="1">
    <location>
        <begin position="1"/>
        <end position="34"/>
    </location>
</feature>
<organism evidence="2 3">
    <name type="scientific">Agromyces tropicus</name>
    <dbReference type="NCBI Taxonomy" id="555371"/>
    <lineage>
        <taxon>Bacteria</taxon>
        <taxon>Bacillati</taxon>
        <taxon>Actinomycetota</taxon>
        <taxon>Actinomycetes</taxon>
        <taxon>Micrococcales</taxon>
        <taxon>Microbacteriaceae</taxon>
        <taxon>Agromyces</taxon>
    </lineage>
</organism>
<evidence type="ECO:0000313" key="3">
    <source>
        <dbReference type="Proteomes" id="UP001501196"/>
    </source>
</evidence>
<dbReference type="RefSeq" id="WP_344369549.1">
    <property type="nucleotide sequence ID" value="NZ_BAAAPW010000001.1"/>
</dbReference>
<name>A0ABN2U1L3_9MICO</name>
<keyword evidence="1" id="KW-0732">Signal</keyword>
<dbReference type="SUPFAM" id="SSF49785">
    <property type="entry name" value="Galactose-binding domain-like"/>
    <property type="match status" value="1"/>
</dbReference>
<dbReference type="Gene3D" id="2.60.120.260">
    <property type="entry name" value="Galactose-binding domain-like"/>
    <property type="match status" value="1"/>
</dbReference>
<proteinExistence type="predicted"/>
<gene>
    <name evidence="2" type="ORF">GCM10009819_07410</name>
</gene>
<protein>
    <submittedName>
        <fullName evidence="2">Uncharacterized protein</fullName>
    </submittedName>
</protein>
<dbReference type="InterPro" id="IPR008979">
    <property type="entry name" value="Galactose-bd-like_sf"/>
</dbReference>
<comment type="caution">
    <text evidence="2">The sequence shown here is derived from an EMBL/GenBank/DDBJ whole genome shotgun (WGS) entry which is preliminary data.</text>
</comment>
<dbReference type="EMBL" id="BAAAPW010000001">
    <property type="protein sequence ID" value="GAA2026702.1"/>
    <property type="molecule type" value="Genomic_DNA"/>
</dbReference>
<dbReference type="PANTHER" id="PTHR36848">
    <property type="entry name" value="DNA-BINDING PROTEIN (PUTATIVE SECRETED PROTEIN)-RELATED"/>
    <property type="match status" value="1"/>
</dbReference>
<dbReference type="PANTHER" id="PTHR36848:SF2">
    <property type="entry name" value="SECRETED PROTEIN"/>
    <property type="match status" value="1"/>
</dbReference>
<dbReference type="Pfam" id="PF17132">
    <property type="entry name" value="Glyco_hydro_106"/>
    <property type="match status" value="1"/>
</dbReference>
<accession>A0ABN2U1L3</accession>
<evidence type="ECO:0000313" key="2">
    <source>
        <dbReference type="EMBL" id="GAA2026702.1"/>
    </source>
</evidence>
<sequence>MLLGQRHRSRSIALGCAITLGATLIAGASIPALAAGETQAPTGVEVFQNPPTDAKPMARMWFPDGGAGATEEGRAQVADEIRKLAEGGYGGVEIQYLADSGRYNNAEAAEFGFGSPNWQRVLKTILATANSIEDGFKIDITITSHWPPVVNTIDPNDDDQQKQATQAYAKITQEALDAGSINVPVPAQRVKDFSNTSSLIADFLSVDELTGVAIARVKSVTNNTPQLELVTLADLTDSAEKRTVTAEEIESGASYRTIDGVDFAGYPGGIPDEEYAAAKGLNYADILAKFGPEPSDPDFDGKIDEDGNRKRLADWQFLYSVDVDAAGLGSYSPSAGAGYAVGDYVIIGNYFRGTAQIMSGGESVTMKNRTYATDYFREEGVQRIFDFWSDNILDDELRALLLENAEANGASIFEDSIEVNRQGPIWTADLLDEIEEYKGYDAQKYASVLSTTSTTLFDDSSAVTRLREDYNLTLGKLFEEEHAAPISEWASEFGYDYRAQAYSLTGLDIAAAAAAVDIPEGDNSTAGDGLRTLAGAVNLTGKKFLSMESFTDGNTTYSATWLRVLKANNRYISSGVNRNILHGTPYRTAFNGNASAWPGWTFRGTYGAFSPRQAYWEDFDQFAGYLSRTQAVMQSGTADVDFVVLQGTNSSFSLQGGNSLSSLLNVGYSYNIISPSLLNVESAVVSDGVLAADGPSYKALVMKDATTLDVASVRKLNEYAEGGLPVALLNSNVTRVYGTSAGGNTDASLLAELAELTDRPNVKVVANQNDLLTWFREIGVASDVAYDTPNLQASKRVTEEADYFYFYNGNQGTSPNNSPRVTAGPVSSVVTLDGVGVPFELDATTGEVTPIAEYSIADGATTLEISVEEEGAKIIALAKDADAFPTAPTLFATASSGGTVRYEDGAVRLAVTEPGTYTVDLSDGGTTTVDVQDVAQPIDLASGWDLEIQGFGPDAAANTVDPTVSKRTTVSFDDVALQSWSALPATPEQLSALGVAAMNKVSGIGTYTRTFTLPDDWSGTDGARLRLTHGWDMVTGVSVNGESAGAVSQWTNAVDIGDLLHAGENSIEIKVDTTLASRVSNTIQAYGLTAAIVTPTAEALVDLALDVAAQSKCTGARAVVTVTAENTDDFAFDVEFSTPYGDKAYDDPVKAGKSVSKPFSTQKGAIEAGAAVVTASAEFDGISVVTERSAEFEAATCK</sequence>
<dbReference type="InterPro" id="IPR053161">
    <property type="entry name" value="Ulvan_degrading_GH"/>
</dbReference>
<feature type="chain" id="PRO_5046726007" evidence="1">
    <location>
        <begin position="35"/>
        <end position="1198"/>
    </location>
</feature>
<keyword evidence="3" id="KW-1185">Reference proteome</keyword>
<dbReference type="Proteomes" id="UP001501196">
    <property type="component" value="Unassembled WGS sequence"/>
</dbReference>
<reference evidence="2 3" key="1">
    <citation type="journal article" date="2019" name="Int. J. Syst. Evol. Microbiol.">
        <title>The Global Catalogue of Microorganisms (GCM) 10K type strain sequencing project: providing services to taxonomists for standard genome sequencing and annotation.</title>
        <authorList>
            <consortium name="The Broad Institute Genomics Platform"/>
            <consortium name="The Broad Institute Genome Sequencing Center for Infectious Disease"/>
            <person name="Wu L."/>
            <person name="Ma J."/>
        </authorList>
    </citation>
    <scope>NUCLEOTIDE SEQUENCE [LARGE SCALE GENOMIC DNA]</scope>
    <source>
        <strain evidence="2 3">JCM 15672</strain>
    </source>
</reference>